<dbReference type="PANTHER" id="PTHR43544">
    <property type="entry name" value="SHORT-CHAIN DEHYDROGENASE/REDUCTASE"/>
    <property type="match status" value="1"/>
</dbReference>
<organism evidence="1 2">
    <name type="scientific">Jannaschia ovalis</name>
    <dbReference type="NCBI Taxonomy" id="3038773"/>
    <lineage>
        <taxon>Bacteria</taxon>
        <taxon>Pseudomonadati</taxon>
        <taxon>Pseudomonadota</taxon>
        <taxon>Alphaproteobacteria</taxon>
        <taxon>Rhodobacterales</taxon>
        <taxon>Roseobacteraceae</taxon>
        <taxon>Jannaschia</taxon>
    </lineage>
</organism>
<dbReference type="InterPro" id="IPR002347">
    <property type="entry name" value="SDR_fam"/>
</dbReference>
<dbReference type="InterPro" id="IPR051468">
    <property type="entry name" value="Fungal_SecMetab_SDRs"/>
</dbReference>
<dbReference type="PANTHER" id="PTHR43544:SF12">
    <property type="entry name" value="NAD(P)-BINDING ROSSMANN-FOLD SUPERFAMILY PROTEIN"/>
    <property type="match status" value="1"/>
</dbReference>
<protein>
    <submittedName>
        <fullName evidence="1">SDR family NAD(P)-dependent oxidoreductase</fullName>
    </submittedName>
</protein>
<dbReference type="PRINTS" id="PR00081">
    <property type="entry name" value="GDHRDH"/>
</dbReference>
<gene>
    <name evidence="1" type="ORF">P8627_12230</name>
</gene>
<reference evidence="1 2" key="1">
    <citation type="submission" date="2023-04" db="EMBL/GenBank/DDBJ databases">
        <title>Jannaschia ovalis sp. nov., a marine bacterium isolated from sea tidal flat.</title>
        <authorList>
            <person name="Kwon D.Y."/>
            <person name="Kim J.-J."/>
        </authorList>
    </citation>
    <scope>NUCLEOTIDE SEQUENCE [LARGE SCALE GENOMIC DNA]</scope>
    <source>
        <strain evidence="1 2">GRR-S6-38</strain>
    </source>
</reference>
<evidence type="ECO:0000313" key="1">
    <source>
        <dbReference type="EMBL" id="WGH77796.1"/>
    </source>
</evidence>
<proteinExistence type="predicted"/>
<keyword evidence="2" id="KW-1185">Reference proteome</keyword>
<sequence>MSNNALVIGASGGIGAALAERLARDYAVTRLSRSADGLDVTDPASIERVLGAVEGPFAVVFVASGILAPPGHAPEKALDAIDAEAMARTMAVNAIGPALVLKALVGKLAPGARIGVLTARVGSIGDNGMGGWYSYRASKAAANQITHGAAIELGRKDKQSVVVALHPGTVETSFTEGYKAKKLSPEDAADKLVGVLMGLDPAQSGGFFDYAAKPIEW</sequence>
<dbReference type="EMBL" id="CP122537">
    <property type="protein sequence ID" value="WGH77796.1"/>
    <property type="molecule type" value="Genomic_DNA"/>
</dbReference>
<dbReference type="Proteomes" id="UP001243420">
    <property type="component" value="Chromosome"/>
</dbReference>
<evidence type="ECO:0000313" key="2">
    <source>
        <dbReference type="Proteomes" id="UP001243420"/>
    </source>
</evidence>
<dbReference type="Gene3D" id="3.40.50.720">
    <property type="entry name" value="NAD(P)-binding Rossmann-like Domain"/>
    <property type="match status" value="1"/>
</dbReference>
<dbReference type="RefSeq" id="WP_279964404.1">
    <property type="nucleotide sequence ID" value="NZ_CP122537.1"/>
</dbReference>
<name>A0ABY8L924_9RHOB</name>
<dbReference type="SUPFAM" id="SSF51735">
    <property type="entry name" value="NAD(P)-binding Rossmann-fold domains"/>
    <property type="match status" value="1"/>
</dbReference>
<accession>A0ABY8L924</accession>
<dbReference type="InterPro" id="IPR036291">
    <property type="entry name" value="NAD(P)-bd_dom_sf"/>
</dbReference>
<dbReference type="Pfam" id="PF13561">
    <property type="entry name" value="adh_short_C2"/>
    <property type="match status" value="1"/>
</dbReference>